<feature type="transmembrane region" description="Helical" evidence="1">
    <location>
        <begin position="38"/>
        <end position="54"/>
    </location>
</feature>
<evidence type="ECO:0000313" key="2">
    <source>
        <dbReference type="EMBL" id="GAA5810416.1"/>
    </source>
</evidence>
<keyword evidence="1" id="KW-0472">Membrane</keyword>
<evidence type="ECO:0000256" key="1">
    <source>
        <dbReference type="SAM" id="Phobius"/>
    </source>
</evidence>
<keyword evidence="1" id="KW-1133">Transmembrane helix</keyword>
<reference evidence="2 3" key="1">
    <citation type="submission" date="2024-04" db="EMBL/GenBank/DDBJ databases">
        <title>genome sequences of Mucor flavus KT1a and Helicostylum pulchrum KT1b strains isolated from the surface of a dry-aged beef.</title>
        <authorList>
            <person name="Toyotome T."/>
            <person name="Hosono M."/>
            <person name="Torimaru M."/>
            <person name="Fukuda K."/>
            <person name="Mikami N."/>
        </authorList>
    </citation>
    <scope>NUCLEOTIDE SEQUENCE [LARGE SCALE GENOMIC DNA]</scope>
    <source>
        <strain evidence="2 3">KT1a</strain>
    </source>
</reference>
<dbReference type="Proteomes" id="UP001473302">
    <property type="component" value="Unassembled WGS sequence"/>
</dbReference>
<comment type="caution">
    <text evidence="2">The sequence shown here is derived from an EMBL/GenBank/DDBJ whole genome shotgun (WGS) entry which is preliminary data.</text>
</comment>
<evidence type="ECO:0000313" key="3">
    <source>
        <dbReference type="Proteomes" id="UP001473302"/>
    </source>
</evidence>
<keyword evidence="3" id="KW-1185">Reference proteome</keyword>
<protein>
    <submittedName>
        <fullName evidence="2">Uncharacterized protein</fullName>
    </submittedName>
</protein>
<keyword evidence="1" id="KW-0812">Transmembrane</keyword>
<name>A0ABP9YU72_9FUNG</name>
<sequence>MLKAFRVVEKDAPEKVNGIVTCIEISTGERDYWQTRTIVMHALIVTFFICFKIWKAHNANR</sequence>
<accession>A0ABP9YU72</accession>
<gene>
    <name evidence="2" type="ORF">MFLAVUS_003837</name>
</gene>
<organism evidence="2 3">
    <name type="scientific">Mucor flavus</name>
    <dbReference type="NCBI Taxonomy" id="439312"/>
    <lineage>
        <taxon>Eukaryota</taxon>
        <taxon>Fungi</taxon>
        <taxon>Fungi incertae sedis</taxon>
        <taxon>Mucoromycota</taxon>
        <taxon>Mucoromycotina</taxon>
        <taxon>Mucoromycetes</taxon>
        <taxon>Mucorales</taxon>
        <taxon>Mucorineae</taxon>
        <taxon>Mucoraceae</taxon>
        <taxon>Mucor</taxon>
    </lineage>
</organism>
<proteinExistence type="predicted"/>
<dbReference type="EMBL" id="BAABUK010000007">
    <property type="protein sequence ID" value="GAA5810416.1"/>
    <property type="molecule type" value="Genomic_DNA"/>
</dbReference>